<proteinExistence type="predicted"/>
<accession>A0A0A1Z718</accession>
<dbReference type="Proteomes" id="UP000030060">
    <property type="component" value="Unassembled WGS sequence"/>
</dbReference>
<feature type="region of interest" description="Disordered" evidence="1">
    <location>
        <begin position="1061"/>
        <end position="1116"/>
    </location>
</feature>
<dbReference type="OrthoDB" id="6727393at2"/>
<comment type="caution">
    <text evidence="3">The sequence shown here is derived from an EMBL/GenBank/DDBJ whole genome shotgun (WGS) entry which is preliminary data.</text>
</comment>
<organism evidence="3 4">
    <name type="scientific">Pseudomonas fluorescens LMG 5329</name>
    <dbReference type="NCBI Taxonomy" id="1324332"/>
    <lineage>
        <taxon>Bacteria</taxon>
        <taxon>Pseudomonadati</taxon>
        <taxon>Pseudomonadota</taxon>
        <taxon>Gammaproteobacteria</taxon>
        <taxon>Pseudomonadales</taxon>
        <taxon>Pseudomonadaceae</taxon>
        <taxon>Pseudomonas</taxon>
    </lineage>
</organism>
<dbReference type="EMBL" id="ASGY01000047">
    <property type="protein sequence ID" value="KGE68771.1"/>
    <property type="molecule type" value="Genomic_DNA"/>
</dbReference>
<feature type="compositionally biased region" description="Basic and acidic residues" evidence="1">
    <location>
        <begin position="37"/>
        <end position="61"/>
    </location>
</feature>
<dbReference type="RefSeq" id="WP_038844015.1">
    <property type="nucleotide sequence ID" value="NZ_ASGY01000047.1"/>
</dbReference>
<evidence type="ECO:0000313" key="3">
    <source>
        <dbReference type="EMBL" id="KGE68771.1"/>
    </source>
</evidence>
<feature type="transmembrane region" description="Helical" evidence="2">
    <location>
        <begin position="979"/>
        <end position="997"/>
    </location>
</feature>
<dbReference type="AlphaFoldDB" id="A0A0A1Z718"/>
<keyword evidence="2" id="KW-0812">Transmembrane</keyword>
<keyword evidence="2" id="KW-0472">Membrane</keyword>
<sequence length="1116" mass="119038">MTTQPLDRSSDPKALPRTPPKSGAPFHVLLKNSANNKKVEAHDKTPSGLDASKKDGYELAAKDATPPPALADYKAIGPPDEVGPGLIRYETQDGKKVIVSEQDSPELFKQVSTDFKSLSGVVASQNAGYQSLGADGSAPAKLADYKSLGPPDETGPGVIRYETQDGTKVVISQRDNPEAFQKAKDAYASFTGLSTSEDAGYKRASDNEVWPPYGGTAVGPVDEVGPGLIRFESNGQKMVVARDDNPKLFDYLAGLHEVYTDPGKKAVVEGELNNGAVLADANTPVPGLNDYKNFNWNNDQKDNILTYELHDGTKVVVSADVSPELFKSVATANDTWAKIHTSEGEGYKLAGPNDFLKNTDITFGSPDELGDGLIRYETSEGKVIVSKELSPQLYDDVAAKWEAWSASSVDDTRAKHNLPKADELDVLNLDTGVHADEKDDKSPTLSVSELATTQLIDTYREGVKNGSIPKDDPRAKLVRALEAQAAYQNGHGITGYEEAKRPFNTTWREFDDKQTELTSADMHDIIDGKAVQKQIGELFNDPTVQADYKSKMDEAINKLPNKDEIKQKLLDLTSNPDYVLYLKDLQSQGKTFEAQKDLSDTLTSLSLFDPEAASKAAQNIQADGLTTDLNAILSDPSKISDENNELATKDLFGLLKGVLKGNVLDLPRRTQETLEKFLNEGLQGKEKSAAVTKALEELGAVYQKNGAISEADLKTALSKPYIPVADRGMLGEVFNTLNSKGILGSLGAGVSLFSGIYQLVGKGGKLGETPAQRMTIAKDFLSFAGGSSHFVRLGDKIGEALGKGGLVDFLGLDKTLPEIWGKTGMQEPNFEFRVSELPSEVKSKIATALDAVPDSQYDGIAKMFGDGDKAVTEATEGLATHLDDGLAAAGAAKLGASKSAKIAGSVIKVLGPATDIAGGFADIVLGALAIKSGVKDKDPLAQAAGGLQVAGGAFGASAGVLGAAALFGAGTAAALTGPLFLVGVVLAVVGGIIGYFVDHNKKQKATEKENDWYRDLAGDGLLQDNWADKVEYAHYEIHHYGGRDAPTDDSIFRFQQSEWEHFDETPQKGGSSSNRLDGGLHKDYEDPNKAPKNLPTDAPPEKPEPHPPGGSGPKIA</sequence>
<gene>
    <name evidence="3" type="ORF">K814_0106375</name>
</gene>
<evidence type="ECO:0000313" key="4">
    <source>
        <dbReference type="Proteomes" id="UP000030060"/>
    </source>
</evidence>
<keyword evidence="2" id="KW-1133">Transmembrane helix</keyword>
<protein>
    <submittedName>
        <fullName evidence="3">Uncharacterized protein</fullName>
    </submittedName>
</protein>
<reference evidence="3 4" key="1">
    <citation type="journal article" date="2013" name="Genome Announc.">
        <title>Draft Genome Sequence of Pseudomonas fluorescens LMG 5329, a White Line-Inducing Principle-Producing Bioindicator for the Mushroom Pathogen Pseudomonas tolaasii.</title>
        <authorList>
            <person name="Ghequire M.G."/>
            <person name="Rokni-Zadeh H."/>
            <person name="Zarrineh P."/>
            <person name="De Mot R."/>
        </authorList>
    </citation>
    <scope>NUCLEOTIDE SEQUENCE [LARGE SCALE GENOMIC DNA]</scope>
    <source>
        <strain evidence="3 4">LMG 5329</strain>
    </source>
</reference>
<name>A0A0A1Z718_PSEFL</name>
<evidence type="ECO:0000256" key="1">
    <source>
        <dbReference type="SAM" id="MobiDB-lite"/>
    </source>
</evidence>
<evidence type="ECO:0000256" key="2">
    <source>
        <dbReference type="SAM" id="Phobius"/>
    </source>
</evidence>
<feature type="compositionally biased region" description="Basic and acidic residues" evidence="1">
    <location>
        <begin position="1078"/>
        <end position="1089"/>
    </location>
</feature>
<feature type="region of interest" description="Disordered" evidence="1">
    <location>
        <begin position="1"/>
        <end position="77"/>
    </location>
</feature>